<dbReference type="InterPro" id="IPR040442">
    <property type="entry name" value="Pyrv_kinase-like_dom_sf"/>
</dbReference>
<protein>
    <submittedName>
        <fullName evidence="1">Isocitrate lyase/phosphoenolpyruvate mutase family protein</fullName>
    </submittedName>
</protein>
<dbReference type="SUPFAM" id="SSF51621">
    <property type="entry name" value="Phosphoenolpyruvate/pyruvate domain"/>
    <property type="match status" value="1"/>
</dbReference>
<dbReference type="Proteomes" id="UP000470384">
    <property type="component" value="Unassembled WGS sequence"/>
</dbReference>
<dbReference type="InterPro" id="IPR039556">
    <property type="entry name" value="ICL/PEPM"/>
</dbReference>
<keyword evidence="1" id="KW-0456">Lyase</keyword>
<proteinExistence type="predicted"/>
<gene>
    <name evidence="1" type="ORF">GTQ45_14005</name>
</gene>
<organism evidence="1 2">
    <name type="scientific">Pyruvatibacter mobilis</name>
    <dbReference type="NCBI Taxonomy" id="1712261"/>
    <lineage>
        <taxon>Bacteria</taxon>
        <taxon>Pseudomonadati</taxon>
        <taxon>Pseudomonadota</taxon>
        <taxon>Alphaproteobacteria</taxon>
        <taxon>Hyphomicrobiales</taxon>
        <taxon>Parvibaculaceae</taxon>
        <taxon>Pyruvatibacter</taxon>
    </lineage>
</organism>
<dbReference type="Gene3D" id="6.10.250.2750">
    <property type="match status" value="1"/>
</dbReference>
<dbReference type="GO" id="GO:0016829">
    <property type="term" value="F:lyase activity"/>
    <property type="evidence" value="ECO:0007669"/>
    <property type="project" value="UniProtKB-KW"/>
</dbReference>
<accession>A0A845QEZ1</accession>
<dbReference type="RefSeq" id="WP_160588857.1">
    <property type="nucleotide sequence ID" value="NZ_BMHN01000001.1"/>
</dbReference>
<dbReference type="PANTHER" id="PTHR42905">
    <property type="entry name" value="PHOSPHOENOLPYRUVATE CARBOXYLASE"/>
    <property type="match status" value="1"/>
</dbReference>
<dbReference type="Gene3D" id="3.20.20.60">
    <property type="entry name" value="Phosphoenolpyruvate-binding domains"/>
    <property type="match status" value="1"/>
</dbReference>
<dbReference type="AlphaFoldDB" id="A0A845QEZ1"/>
<dbReference type="EMBL" id="WXYQ01000012">
    <property type="protein sequence ID" value="NBG96848.1"/>
    <property type="molecule type" value="Genomic_DNA"/>
</dbReference>
<dbReference type="InterPro" id="IPR015813">
    <property type="entry name" value="Pyrv/PenolPyrv_kinase-like_dom"/>
</dbReference>
<keyword evidence="1" id="KW-0670">Pyruvate</keyword>
<comment type="caution">
    <text evidence="1">The sequence shown here is derived from an EMBL/GenBank/DDBJ whole genome shotgun (WGS) entry which is preliminary data.</text>
</comment>
<dbReference type="GeneID" id="300654308"/>
<evidence type="ECO:0000313" key="1">
    <source>
        <dbReference type="EMBL" id="NBG96848.1"/>
    </source>
</evidence>
<sequence length="273" mass="29064">MSNQHTLAKKFRALHQPGKPFIIPNPWDAGSARYLAARGFPALATTSAGFVFSRAMSEGSLTRDLVLTHASELVEASNLPVSADLEDCYAAAAEGVADTIRQAAATGLVGGSIEDARQGTSDPMYGFEEALDRVRAAVEGARSLPFPFTLTARCENYLFDRQDLADTIKRLQAYQDAGADVLYAPGLTRIEDVKSVVTSVDRPVNVVVGLPGTQFSVEELARAGVARISIGSALFRTAFTAVIQATDEMLATGTFTFAKTATGFGELNELFSS</sequence>
<dbReference type="OrthoDB" id="9785398at2"/>
<dbReference type="CDD" id="cd00377">
    <property type="entry name" value="ICL_PEPM"/>
    <property type="match status" value="1"/>
</dbReference>
<reference evidence="1 2" key="1">
    <citation type="journal article" date="2016" name="Int. J. Syst. Evol. Microbiol.">
        <title>Pyruvatibacter mobilis gen. nov., sp. nov., a marine bacterium from the culture broth of Picochlorum sp. 122.</title>
        <authorList>
            <person name="Wang G."/>
            <person name="Tang M."/>
            <person name="Wu H."/>
            <person name="Dai S."/>
            <person name="Li T."/>
            <person name="Chen C."/>
            <person name="He H."/>
            <person name="Fan J."/>
            <person name="Xiang W."/>
            <person name="Li X."/>
        </authorList>
    </citation>
    <scope>NUCLEOTIDE SEQUENCE [LARGE SCALE GENOMIC DNA]</scope>
    <source>
        <strain evidence="1 2">GYP-11</strain>
    </source>
</reference>
<keyword evidence="2" id="KW-1185">Reference proteome</keyword>
<evidence type="ECO:0000313" key="2">
    <source>
        <dbReference type="Proteomes" id="UP000470384"/>
    </source>
</evidence>
<dbReference type="PANTHER" id="PTHR42905:SF16">
    <property type="entry name" value="CARBOXYPHOSPHONOENOLPYRUVATE PHOSPHONOMUTASE-LIKE PROTEIN (AFU_ORTHOLOGUE AFUA_5G07230)"/>
    <property type="match status" value="1"/>
</dbReference>
<name>A0A845QEZ1_9HYPH</name>
<dbReference type="Pfam" id="PF13714">
    <property type="entry name" value="PEP_mutase"/>
    <property type="match status" value="1"/>
</dbReference>